<protein>
    <submittedName>
        <fullName evidence="1">Uncharacterized protein</fullName>
    </submittedName>
</protein>
<comment type="caution">
    <text evidence="1">The sequence shown here is derived from an EMBL/GenBank/DDBJ whole genome shotgun (WGS) entry which is preliminary data.</text>
</comment>
<accession>A0ABS4XW12</accession>
<reference evidence="1 2" key="1">
    <citation type="submission" date="2021-03" db="EMBL/GenBank/DDBJ databases">
        <title>Sequencing the genomes of 1000 actinobacteria strains.</title>
        <authorList>
            <person name="Klenk H.-P."/>
        </authorList>
    </citation>
    <scope>NUCLEOTIDE SEQUENCE [LARGE SCALE GENOMIC DNA]</scope>
    <source>
        <strain evidence="1 2">DSM 20168</strain>
    </source>
</reference>
<name>A0ABS4XW12_GLUPR</name>
<proteinExistence type="predicted"/>
<sequence length="204" mass="23155">MQGPSGPAVQCEPFILIPHPVADLRDFVNNRDNHLRSKFGEPEREAEMWRHRPKCNSAAAQVSPLCRMTGMTSSPRTSGTKPREFSLNWLKSSCSRRRRTGCFQTCPPCYACAARHARRSLLPRPKPSSLIPRSSFRAYSKRRTLLFSGLKPTEERTNLGISSVSIQFAKIFVTVRHTSGEFRRAGRVAPIAGAFWQRQNVRWI</sequence>
<organism evidence="1 2">
    <name type="scientific">Glutamicibacter protophormiae</name>
    <name type="common">Brevibacterium protophormiae</name>
    <dbReference type="NCBI Taxonomy" id="37930"/>
    <lineage>
        <taxon>Bacteria</taxon>
        <taxon>Bacillati</taxon>
        <taxon>Actinomycetota</taxon>
        <taxon>Actinomycetes</taxon>
        <taxon>Micrococcales</taxon>
        <taxon>Micrococcaceae</taxon>
        <taxon>Glutamicibacter</taxon>
    </lineage>
</organism>
<evidence type="ECO:0000313" key="2">
    <source>
        <dbReference type="Proteomes" id="UP001195422"/>
    </source>
</evidence>
<gene>
    <name evidence="1" type="ORF">JOF39_003533</name>
</gene>
<dbReference type="Proteomes" id="UP001195422">
    <property type="component" value="Unassembled WGS sequence"/>
</dbReference>
<dbReference type="EMBL" id="JAGIOJ010000001">
    <property type="protein sequence ID" value="MBP2400452.1"/>
    <property type="molecule type" value="Genomic_DNA"/>
</dbReference>
<evidence type="ECO:0000313" key="1">
    <source>
        <dbReference type="EMBL" id="MBP2400452.1"/>
    </source>
</evidence>
<keyword evidence="2" id="KW-1185">Reference proteome</keyword>